<evidence type="ECO:0000313" key="1">
    <source>
        <dbReference type="EMBL" id="KCZ53429.1"/>
    </source>
</evidence>
<dbReference type="STRING" id="1280946.HY29_17150"/>
<gene>
    <name evidence="1" type="ORF">HY29_17150</name>
</gene>
<sequence length="215" mass="24323">MTDKSAKFKQRDAPMTKARFKAIVADYAARFPDWVLAHGGLAFVRTSGPIQQMIWFQDMRAYYRPTHGISALVLPEAHIRMLPKILDVKHREVEHRWHERKFADTLAAMAQQFRPDIHKPLEIIDVLTLCEAEAATMRDSTNNMAMLAILSAWVGRDAEALGYYERMQHCSSPTLAPIPEWEEAMRIFGRDLASAVGAGRGKALLEEAIAHPPNM</sequence>
<dbReference type="Proteomes" id="UP000027037">
    <property type="component" value="Unassembled WGS sequence"/>
</dbReference>
<dbReference type="eggNOG" id="ENOG50346DI">
    <property type="taxonomic scope" value="Bacteria"/>
</dbReference>
<dbReference type="OrthoDB" id="7605576at2"/>
<dbReference type="RefSeq" id="WP_034797623.1">
    <property type="nucleotide sequence ID" value="NZ_AWFF01000053.1"/>
</dbReference>
<keyword evidence="2" id="KW-1185">Reference proteome</keyword>
<protein>
    <submittedName>
        <fullName evidence="1">Uncharacterized protein</fullName>
    </submittedName>
</protein>
<dbReference type="EMBL" id="AWFF01000053">
    <property type="protein sequence ID" value="KCZ53429.1"/>
    <property type="molecule type" value="Genomic_DNA"/>
</dbReference>
<evidence type="ECO:0000313" key="2">
    <source>
        <dbReference type="Proteomes" id="UP000027037"/>
    </source>
</evidence>
<dbReference type="AlphaFoldDB" id="A0A062U9Z0"/>
<accession>A0A062U9Z0</accession>
<dbReference type="PATRIC" id="fig|1280946.3.peg.2587"/>
<comment type="caution">
    <text evidence="1">The sequence shown here is derived from an EMBL/GenBank/DDBJ whole genome shotgun (WGS) entry which is preliminary data.</text>
</comment>
<reference evidence="1 2" key="1">
    <citation type="journal article" date="2014" name="Antonie Van Leeuwenhoek">
        <title>Hyphomonas beringensis sp. nov. and Hyphomonas chukchiensis sp. nov., isolated from surface seawater of the Bering Sea and Chukchi Sea.</title>
        <authorList>
            <person name="Li C."/>
            <person name="Lai Q."/>
            <person name="Li G."/>
            <person name="Dong C."/>
            <person name="Wang J."/>
            <person name="Liao Y."/>
            <person name="Shao Z."/>
        </authorList>
    </citation>
    <scope>NUCLEOTIDE SEQUENCE [LARGE SCALE GENOMIC DNA]</scope>
    <source>
        <strain evidence="1 2">25B14_1</strain>
    </source>
</reference>
<name>A0A062U9Z0_9PROT</name>
<organism evidence="1 2">
    <name type="scientific">Hyphomonas beringensis</name>
    <dbReference type="NCBI Taxonomy" id="1280946"/>
    <lineage>
        <taxon>Bacteria</taxon>
        <taxon>Pseudomonadati</taxon>
        <taxon>Pseudomonadota</taxon>
        <taxon>Alphaproteobacteria</taxon>
        <taxon>Hyphomonadales</taxon>
        <taxon>Hyphomonadaceae</taxon>
        <taxon>Hyphomonas</taxon>
    </lineage>
</organism>
<proteinExistence type="predicted"/>